<keyword evidence="2" id="KW-1133">Transmembrane helix</keyword>
<evidence type="ECO:0000313" key="3">
    <source>
        <dbReference type="EMBL" id="KJA14808.1"/>
    </source>
</evidence>
<keyword evidence="4" id="KW-1185">Reference proteome</keyword>
<feature type="region of interest" description="Disordered" evidence="1">
    <location>
        <begin position="309"/>
        <end position="344"/>
    </location>
</feature>
<protein>
    <submittedName>
        <fullName evidence="3">Uncharacterized protein</fullName>
    </submittedName>
</protein>
<evidence type="ECO:0000313" key="4">
    <source>
        <dbReference type="Proteomes" id="UP000054270"/>
    </source>
</evidence>
<feature type="compositionally biased region" description="Pro residues" evidence="1">
    <location>
        <begin position="322"/>
        <end position="334"/>
    </location>
</feature>
<dbReference type="STRING" id="945553.A0A0D2LVE7"/>
<name>A0A0D2LVE7_HYPSF</name>
<dbReference type="EMBL" id="KN817664">
    <property type="protein sequence ID" value="KJA14808.1"/>
    <property type="molecule type" value="Genomic_DNA"/>
</dbReference>
<keyword evidence="2" id="KW-0812">Transmembrane</keyword>
<sequence length="395" mass="42000">MSQWILIDDSDSSITYNTVDLATSWSAVNKSIPGTVDLDNAIFQTGHVLSSDGSLSFSFTGIGIGVYGVSSKLDPSREDDISDLSWTCSIDDVSIPANRTALRGFPWTSYCSQTGMSNQLHVLRVNVSASESSQFWLDYIRYIPPPEPLPANQTILVESTDPAVQYGEGWEPLGTARIMEPLTQDATAGLSSDAVSMNFTFNGTGITWYSLTLRAIMKTENSLSGAFPSTTGLALITMDGAPWNVTIPINSSPDDPSYDMPLFWYDGLDPATEHVLTATYMADARGVRMPSLTLDFLLVQAGPGYAAGNSSGINSPGASSSAPPPSQPTSPLPPETQALGKGQRPAPAGAIMGAVLGPFLFVFAVLLAVCLWRKRKLKRTAHALSALTDGATSSV</sequence>
<evidence type="ECO:0000256" key="2">
    <source>
        <dbReference type="SAM" id="Phobius"/>
    </source>
</evidence>
<reference evidence="4" key="1">
    <citation type="submission" date="2014-04" db="EMBL/GenBank/DDBJ databases">
        <title>Evolutionary Origins and Diversification of the Mycorrhizal Mutualists.</title>
        <authorList>
            <consortium name="DOE Joint Genome Institute"/>
            <consortium name="Mycorrhizal Genomics Consortium"/>
            <person name="Kohler A."/>
            <person name="Kuo A."/>
            <person name="Nagy L.G."/>
            <person name="Floudas D."/>
            <person name="Copeland A."/>
            <person name="Barry K.W."/>
            <person name="Cichocki N."/>
            <person name="Veneault-Fourrey C."/>
            <person name="LaButti K."/>
            <person name="Lindquist E.A."/>
            <person name="Lipzen A."/>
            <person name="Lundell T."/>
            <person name="Morin E."/>
            <person name="Murat C."/>
            <person name="Riley R."/>
            <person name="Ohm R."/>
            <person name="Sun H."/>
            <person name="Tunlid A."/>
            <person name="Henrissat B."/>
            <person name="Grigoriev I.V."/>
            <person name="Hibbett D.S."/>
            <person name="Martin F."/>
        </authorList>
    </citation>
    <scope>NUCLEOTIDE SEQUENCE [LARGE SCALE GENOMIC DNA]</scope>
    <source>
        <strain evidence="4">FD-334 SS-4</strain>
    </source>
</reference>
<dbReference type="Proteomes" id="UP000054270">
    <property type="component" value="Unassembled WGS sequence"/>
</dbReference>
<gene>
    <name evidence="3" type="ORF">HYPSUDRAFT_208375</name>
</gene>
<dbReference type="AlphaFoldDB" id="A0A0D2LVE7"/>
<dbReference type="OrthoDB" id="3052647at2759"/>
<feature type="compositionally biased region" description="Low complexity" evidence="1">
    <location>
        <begin position="309"/>
        <end position="321"/>
    </location>
</feature>
<accession>A0A0D2LVE7</accession>
<keyword evidence="2" id="KW-0472">Membrane</keyword>
<evidence type="ECO:0000256" key="1">
    <source>
        <dbReference type="SAM" id="MobiDB-lite"/>
    </source>
</evidence>
<organism evidence="3 4">
    <name type="scientific">Hypholoma sublateritium (strain FD-334 SS-4)</name>
    <dbReference type="NCBI Taxonomy" id="945553"/>
    <lineage>
        <taxon>Eukaryota</taxon>
        <taxon>Fungi</taxon>
        <taxon>Dikarya</taxon>
        <taxon>Basidiomycota</taxon>
        <taxon>Agaricomycotina</taxon>
        <taxon>Agaricomycetes</taxon>
        <taxon>Agaricomycetidae</taxon>
        <taxon>Agaricales</taxon>
        <taxon>Agaricineae</taxon>
        <taxon>Strophariaceae</taxon>
        <taxon>Hypholoma</taxon>
    </lineage>
</organism>
<proteinExistence type="predicted"/>
<feature type="transmembrane region" description="Helical" evidence="2">
    <location>
        <begin position="350"/>
        <end position="372"/>
    </location>
</feature>